<sequence>MGTGRRPIDRRTGDSGLSTAENSGHCLHVDEPEVAVEAIGSVAAQAAG</sequence>
<dbReference type="RefSeq" id="WP_326752674.1">
    <property type="nucleotide sequence ID" value="NZ_CP109134.1"/>
</dbReference>
<reference evidence="2 3" key="1">
    <citation type="submission" date="2022-10" db="EMBL/GenBank/DDBJ databases">
        <title>The complete genomes of actinobacterial strains from the NBC collection.</title>
        <authorList>
            <person name="Joergensen T.S."/>
            <person name="Alvarez Arevalo M."/>
            <person name="Sterndorff E.B."/>
            <person name="Faurdal D."/>
            <person name="Vuksanovic O."/>
            <person name="Mourched A.-S."/>
            <person name="Charusanti P."/>
            <person name="Shaw S."/>
            <person name="Blin K."/>
            <person name="Weber T."/>
        </authorList>
    </citation>
    <scope>NUCLEOTIDE SEQUENCE [LARGE SCALE GENOMIC DNA]</scope>
    <source>
        <strain evidence="2 3">NBC 01753</strain>
    </source>
</reference>
<accession>A0ABZ1GK64</accession>
<evidence type="ECO:0008006" key="4">
    <source>
        <dbReference type="Google" id="ProtNLM"/>
    </source>
</evidence>
<dbReference type="Proteomes" id="UP001335325">
    <property type="component" value="Chromosome"/>
</dbReference>
<evidence type="ECO:0000313" key="2">
    <source>
        <dbReference type="EMBL" id="WSD06552.1"/>
    </source>
</evidence>
<protein>
    <recommendedName>
        <fullName evidence="4">Alpha/beta hydrolase</fullName>
    </recommendedName>
</protein>
<feature type="compositionally biased region" description="Basic and acidic residues" evidence="1">
    <location>
        <begin position="1"/>
        <end position="13"/>
    </location>
</feature>
<dbReference type="GeneID" id="91543444"/>
<evidence type="ECO:0000313" key="3">
    <source>
        <dbReference type="Proteomes" id="UP001335325"/>
    </source>
</evidence>
<evidence type="ECO:0000256" key="1">
    <source>
        <dbReference type="SAM" id="MobiDB-lite"/>
    </source>
</evidence>
<keyword evidence="3" id="KW-1185">Reference proteome</keyword>
<proteinExistence type="predicted"/>
<dbReference type="EMBL" id="CP109134">
    <property type="protein sequence ID" value="WSD06552.1"/>
    <property type="molecule type" value="Genomic_DNA"/>
</dbReference>
<gene>
    <name evidence="2" type="ORF">OIE73_12705</name>
</gene>
<organism evidence="2 3">
    <name type="scientific">Streptomyces hirsutus</name>
    <dbReference type="NCBI Taxonomy" id="35620"/>
    <lineage>
        <taxon>Bacteria</taxon>
        <taxon>Bacillati</taxon>
        <taxon>Actinomycetota</taxon>
        <taxon>Actinomycetes</taxon>
        <taxon>Kitasatosporales</taxon>
        <taxon>Streptomycetaceae</taxon>
        <taxon>Streptomyces</taxon>
    </lineage>
</organism>
<name>A0ABZ1GK64_9ACTN</name>
<feature type="region of interest" description="Disordered" evidence="1">
    <location>
        <begin position="1"/>
        <end position="26"/>
    </location>
</feature>